<dbReference type="GO" id="GO:0002250">
    <property type="term" value="P:adaptive immune response"/>
    <property type="evidence" value="ECO:0007669"/>
    <property type="project" value="UniProtKB-KW"/>
</dbReference>
<dbReference type="GO" id="GO:0050776">
    <property type="term" value="P:regulation of immune response"/>
    <property type="evidence" value="ECO:0007669"/>
    <property type="project" value="TreeGrafter"/>
</dbReference>
<dbReference type="PANTHER" id="PTHR46051">
    <property type="entry name" value="SH2 DOMAIN-CONTAINING PROTEIN"/>
    <property type="match status" value="1"/>
</dbReference>
<dbReference type="PANTHER" id="PTHR46051:SF1">
    <property type="entry name" value="INOSITOL POLYPHOSPHATE-RELATED PHOSPHATASE DOMAIN-CONTAINING PROTEIN"/>
    <property type="match status" value="1"/>
</dbReference>
<sequence>MLLQYSVNTNLLKGVFMESIYYGKISKEVTERLLERYGKDGSYLLRDSESVAGALCFCVRKAPFVHTYRIEKSQRGWAVETVSGSNPEYFQSVSKLVECYRAKTPRNMEPPLYPLDKDKLSEEALQSIGPSYWEI</sequence>
<dbReference type="SMART" id="SM00252">
    <property type="entry name" value="SH2"/>
    <property type="match status" value="1"/>
</dbReference>
<keyword evidence="1" id="KW-0399">Innate immunity</keyword>
<dbReference type="InterPro" id="IPR000980">
    <property type="entry name" value="SH2"/>
</dbReference>
<dbReference type="InterPro" id="IPR036860">
    <property type="entry name" value="SH2_dom_sf"/>
</dbReference>
<dbReference type="PROSITE" id="PS50001">
    <property type="entry name" value="SH2"/>
    <property type="match status" value="1"/>
</dbReference>
<name>A0AAV6FJF3_9TELE</name>
<feature type="domain" description="SH2" evidence="6">
    <location>
        <begin position="20"/>
        <end position="115"/>
    </location>
</feature>
<keyword evidence="8" id="KW-1185">Reference proteome</keyword>
<dbReference type="Gene3D" id="3.30.505.10">
    <property type="entry name" value="SH2 domain"/>
    <property type="match status" value="1"/>
</dbReference>
<dbReference type="AlphaFoldDB" id="A0AAV6FJF3"/>
<evidence type="ECO:0000256" key="3">
    <source>
        <dbReference type="ARBA" id="ARBA00022999"/>
    </source>
</evidence>
<dbReference type="Proteomes" id="UP000823561">
    <property type="component" value="Chromosome 23"/>
</dbReference>
<dbReference type="PRINTS" id="PR00401">
    <property type="entry name" value="SH2DOMAIN"/>
</dbReference>
<evidence type="ECO:0000256" key="4">
    <source>
        <dbReference type="ARBA" id="ARBA00023130"/>
    </source>
</evidence>
<evidence type="ECO:0000256" key="2">
    <source>
        <dbReference type="ARBA" id="ARBA00022859"/>
    </source>
</evidence>
<evidence type="ECO:0000256" key="5">
    <source>
        <dbReference type="PROSITE-ProRule" id="PRU00191"/>
    </source>
</evidence>
<keyword evidence="3 5" id="KW-0727">SH2 domain</keyword>
<evidence type="ECO:0000259" key="6">
    <source>
        <dbReference type="PROSITE" id="PS50001"/>
    </source>
</evidence>
<evidence type="ECO:0000313" key="8">
    <source>
        <dbReference type="Proteomes" id="UP000823561"/>
    </source>
</evidence>
<keyword evidence="2" id="KW-0391">Immunity</keyword>
<proteinExistence type="predicted"/>
<dbReference type="Pfam" id="PF00017">
    <property type="entry name" value="SH2"/>
    <property type="match status" value="1"/>
</dbReference>
<protein>
    <recommendedName>
        <fullName evidence="6">SH2 domain-containing protein</fullName>
    </recommendedName>
</protein>
<keyword evidence="4" id="KW-1064">Adaptive immunity</keyword>
<dbReference type="GO" id="GO:0045087">
    <property type="term" value="P:innate immune response"/>
    <property type="evidence" value="ECO:0007669"/>
    <property type="project" value="UniProtKB-KW"/>
</dbReference>
<dbReference type="GO" id="GO:0009966">
    <property type="term" value="P:regulation of signal transduction"/>
    <property type="evidence" value="ECO:0007669"/>
    <property type="project" value="TreeGrafter"/>
</dbReference>
<reference evidence="7" key="1">
    <citation type="submission" date="2020-10" db="EMBL/GenBank/DDBJ databases">
        <title>Chromosome-scale genome assembly of the Allis shad, Alosa alosa.</title>
        <authorList>
            <person name="Margot Z."/>
            <person name="Christophe K."/>
            <person name="Cabau C."/>
            <person name="Louis A."/>
            <person name="Berthelot C."/>
            <person name="Parey E."/>
            <person name="Roest Crollius H."/>
            <person name="Montfort J."/>
            <person name="Robinson-Rechavi M."/>
            <person name="Bucao C."/>
            <person name="Bouchez O."/>
            <person name="Gislard M."/>
            <person name="Lluch J."/>
            <person name="Milhes M."/>
            <person name="Lampietro C."/>
            <person name="Lopez Roques C."/>
            <person name="Donnadieu C."/>
            <person name="Braasch I."/>
            <person name="Desvignes T."/>
            <person name="Postlethwait J."/>
            <person name="Bobe J."/>
            <person name="Guiguen Y."/>
        </authorList>
    </citation>
    <scope>NUCLEOTIDE SEQUENCE</scope>
    <source>
        <strain evidence="7">M-15738</strain>
        <tissue evidence="7">Blood</tissue>
    </source>
</reference>
<evidence type="ECO:0000313" key="7">
    <source>
        <dbReference type="EMBL" id="KAG5261946.1"/>
    </source>
</evidence>
<dbReference type="SUPFAM" id="SSF55550">
    <property type="entry name" value="SH2 domain"/>
    <property type="match status" value="1"/>
</dbReference>
<gene>
    <name evidence="7" type="ORF">AALO_G00290340</name>
</gene>
<organism evidence="7 8">
    <name type="scientific">Alosa alosa</name>
    <name type="common">allis shad</name>
    <dbReference type="NCBI Taxonomy" id="278164"/>
    <lineage>
        <taxon>Eukaryota</taxon>
        <taxon>Metazoa</taxon>
        <taxon>Chordata</taxon>
        <taxon>Craniata</taxon>
        <taxon>Vertebrata</taxon>
        <taxon>Euteleostomi</taxon>
        <taxon>Actinopterygii</taxon>
        <taxon>Neopterygii</taxon>
        <taxon>Teleostei</taxon>
        <taxon>Clupei</taxon>
        <taxon>Clupeiformes</taxon>
        <taxon>Clupeoidei</taxon>
        <taxon>Clupeidae</taxon>
        <taxon>Alosa</taxon>
    </lineage>
</organism>
<comment type="caution">
    <text evidence="7">The sequence shown here is derived from an EMBL/GenBank/DDBJ whole genome shotgun (WGS) entry which is preliminary data.</text>
</comment>
<evidence type="ECO:0000256" key="1">
    <source>
        <dbReference type="ARBA" id="ARBA00022588"/>
    </source>
</evidence>
<accession>A0AAV6FJF3</accession>
<dbReference type="EMBL" id="JADWDJ010000023">
    <property type="protein sequence ID" value="KAG5261946.1"/>
    <property type="molecule type" value="Genomic_DNA"/>
</dbReference>